<protein>
    <submittedName>
        <fullName evidence="5">Uncharacterized protein</fullName>
    </submittedName>
</protein>
<dbReference type="SUPFAM" id="SSF55797">
    <property type="entry name" value="PR-1-like"/>
    <property type="match status" value="1"/>
</dbReference>
<dbReference type="Proteomes" id="UP000061546">
    <property type="component" value="Chromosome"/>
</dbReference>
<dbReference type="CDD" id="cd05379">
    <property type="entry name" value="CAP_bacterial"/>
    <property type="match status" value="1"/>
</dbReference>
<evidence type="ECO:0000256" key="2">
    <source>
        <dbReference type="SAM" id="SignalP"/>
    </source>
</evidence>
<organism evidence="5 6">
    <name type="scientific">Companilactobacillus heilongjiangensis</name>
    <dbReference type="NCBI Taxonomy" id="1074467"/>
    <lineage>
        <taxon>Bacteria</taxon>
        <taxon>Bacillati</taxon>
        <taxon>Bacillota</taxon>
        <taxon>Bacilli</taxon>
        <taxon>Lactobacillales</taxon>
        <taxon>Lactobacillaceae</taxon>
        <taxon>Companilactobacillus</taxon>
    </lineage>
</organism>
<feature type="domain" description="SCP" evidence="3">
    <location>
        <begin position="260"/>
        <end position="385"/>
    </location>
</feature>
<dbReference type="InterPro" id="IPR024968">
    <property type="entry name" value="SlpA_C_lactobacillus"/>
</dbReference>
<feature type="domain" description="S-layer protein C-terminal" evidence="4">
    <location>
        <begin position="42"/>
        <end position="88"/>
    </location>
</feature>
<feature type="compositionally biased region" description="Low complexity" evidence="1">
    <location>
        <begin position="194"/>
        <end position="226"/>
    </location>
</feature>
<dbReference type="KEGG" id="lhi:JP39_10950"/>
<dbReference type="InterPro" id="IPR014044">
    <property type="entry name" value="CAP_dom"/>
</dbReference>
<name>A0A0K2LEV3_9LACO</name>
<sequence length="390" mass="42189">MKFMTKSTAIVAALAMATTGVLAFSTKANAATVATVHSGVVARLYTPQGAKISNRALSPNSAWQVGKILTINGEKMYQVSTNEYLRAADSSLNGQQQSHAPRLAGKAMSMLALYRDDTNSMANRSLAPNSEWAIGKYVVNKNGQQFVQVSTHEYADASKLMYTQPMTNSTYIADFGTNTKFSDFAVVGSGNLGTNGDSSSETDTSTDNNQGSTSTSTSTDPDIDPSLNADVKVGTNGLTYEQIHKRYPKVEDVMSAMMGTINAERKSRGLSTLVEDPTLDAIAARRAQEVSTNFTHYDSSGKTIFYEYLKQEKPELSGQGENLILLPWKDLTDQTAQGYADVAMDNYRGEGTNATWNHYLTIINPNAKSVGIGICESPDGNIYSVEDFAR</sequence>
<dbReference type="RefSeq" id="WP_041500173.1">
    <property type="nucleotide sequence ID" value="NZ_BJDV01000003.1"/>
</dbReference>
<evidence type="ECO:0000313" key="6">
    <source>
        <dbReference type="Proteomes" id="UP000061546"/>
    </source>
</evidence>
<dbReference type="Pfam" id="PF00188">
    <property type="entry name" value="CAP"/>
    <property type="match status" value="1"/>
</dbReference>
<evidence type="ECO:0000256" key="1">
    <source>
        <dbReference type="SAM" id="MobiDB-lite"/>
    </source>
</evidence>
<dbReference type="AlphaFoldDB" id="A0A0K2LEV3"/>
<dbReference type="EMBL" id="CP012559">
    <property type="protein sequence ID" value="ALB29829.1"/>
    <property type="molecule type" value="Genomic_DNA"/>
</dbReference>
<dbReference type="InterPro" id="IPR035940">
    <property type="entry name" value="CAP_sf"/>
</dbReference>
<reference evidence="5 6" key="1">
    <citation type="submission" date="2015-08" db="EMBL/GenBank/DDBJ databases">
        <title>Genomic sequence of Lactobacillus heilongjiangensis DSM 28069, isolated from Chinese traditional pickle.</title>
        <authorList>
            <person name="Jiang X."/>
            <person name="Zheng B."/>
            <person name="Cheng H."/>
        </authorList>
    </citation>
    <scope>NUCLEOTIDE SEQUENCE [LARGE SCALE GENOMIC DNA]</scope>
    <source>
        <strain evidence="5 6">DSM 28069</strain>
    </source>
</reference>
<accession>A0A0K2LEV3</accession>
<proteinExistence type="predicted"/>
<dbReference type="Pfam" id="PF03217">
    <property type="entry name" value="SlpA"/>
    <property type="match status" value="1"/>
</dbReference>
<evidence type="ECO:0000259" key="3">
    <source>
        <dbReference type="Pfam" id="PF00188"/>
    </source>
</evidence>
<evidence type="ECO:0000313" key="5">
    <source>
        <dbReference type="EMBL" id="ALB29829.1"/>
    </source>
</evidence>
<dbReference type="STRING" id="1074467.JP39_10950"/>
<keyword evidence="2" id="KW-0732">Signal</keyword>
<evidence type="ECO:0000259" key="4">
    <source>
        <dbReference type="Pfam" id="PF03217"/>
    </source>
</evidence>
<dbReference type="OrthoDB" id="2321897at2"/>
<keyword evidence="6" id="KW-1185">Reference proteome</keyword>
<feature type="region of interest" description="Disordered" evidence="1">
    <location>
        <begin position="192"/>
        <end position="229"/>
    </location>
</feature>
<dbReference type="Gene3D" id="3.40.33.10">
    <property type="entry name" value="CAP"/>
    <property type="match status" value="1"/>
</dbReference>
<gene>
    <name evidence="5" type="ORF">JP39_10950</name>
</gene>
<feature type="chain" id="PRO_5005480323" evidence="2">
    <location>
        <begin position="31"/>
        <end position="390"/>
    </location>
</feature>
<feature type="signal peptide" evidence="2">
    <location>
        <begin position="1"/>
        <end position="30"/>
    </location>
</feature>